<name>A0ABN9C836_9NEOB</name>
<protein>
    <submittedName>
        <fullName evidence="1">Uncharacterized protein</fullName>
    </submittedName>
</protein>
<evidence type="ECO:0000313" key="1">
    <source>
        <dbReference type="EMBL" id="CAI9555870.1"/>
    </source>
</evidence>
<reference evidence="1" key="1">
    <citation type="submission" date="2023-05" db="EMBL/GenBank/DDBJ databases">
        <authorList>
            <person name="Stuckert A."/>
        </authorList>
    </citation>
    <scope>NUCLEOTIDE SEQUENCE</scope>
</reference>
<organism evidence="1 2">
    <name type="scientific">Staurois parvus</name>
    <dbReference type="NCBI Taxonomy" id="386267"/>
    <lineage>
        <taxon>Eukaryota</taxon>
        <taxon>Metazoa</taxon>
        <taxon>Chordata</taxon>
        <taxon>Craniata</taxon>
        <taxon>Vertebrata</taxon>
        <taxon>Euteleostomi</taxon>
        <taxon>Amphibia</taxon>
        <taxon>Batrachia</taxon>
        <taxon>Anura</taxon>
        <taxon>Neobatrachia</taxon>
        <taxon>Ranoidea</taxon>
        <taxon>Ranidae</taxon>
        <taxon>Staurois</taxon>
    </lineage>
</organism>
<comment type="caution">
    <text evidence="1">The sequence shown here is derived from an EMBL/GenBank/DDBJ whole genome shotgun (WGS) entry which is preliminary data.</text>
</comment>
<keyword evidence="2" id="KW-1185">Reference proteome</keyword>
<accession>A0ABN9C836</accession>
<dbReference type="EMBL" id="CATNWA010008312">
    <property type="protein sequence ID" value="CAI9555870.1"/>
    <property type="molecule type" value="Genomic_DNA"/>
</dbReference>
<evidence type="ECO:0000313" key="2">
    <source>
        <dbReference type="Proteomes" id="UP001162483"/>
    </source>
</evidence>
<gene>
    <name evidence="1" type="ORF">SPARVUS_LOCUS4470754</name>
</gene>
<sequence>MIWQKKILNWWMPFVRTPEDTPVSLLMRFRNCYPSIRKKRLCIKTL</sequence>
<dbReference type="Proteomes" id="UP001162483">
    <property type="component" value="Unassembled WGS sequence"/>
</dbReference>
<proteinExistence type="predicted"/>